<reference evidence="2 3" key="1">
    <citation type="submission" date="2016-09" db="EMBL/GenBank/DDBJ databases">
        <title>Chromobacterium muskegensis sp. nov., an insecticidal bacterium isolated from Sphagnum bogs.</title>
        <authorList>
            <person name="Sparks M.E."/>
            <person name="Blackburn M.B."/>
            <person name="Gundersen-Rindal D.E."/>
            <person name="Mitchell A."/>
            <person name="Farrar R."/>
            <person name="Kuhar D."/>
        </authorList>
    </citation>
    <scope>NUCLEOTIDE SEQUENCE [LARGE SCALE GENOMIC DNA]</scope>
    <source>
        <strain evidence="2 3">14B-1</strain>
    </source>
</reference>
<name>A0ABX3C8U2_9NEIS</name>
<proteinExistence type="predicted"/>
<protein>
    <submittedName>
        <fullName evidence="2">Uncharacterized protein</fullName>
    </submittedName>
</protein>
<accession>A0ABX3C8U2</accession>
<gene>
    <name evidence="2" type="ORF">BI344_20680</name>
</gene>
<dbReference type="Proteomes" id="UP000180280">
    <property type="component" value="Unassembled WGS sequence"/>
</dbReference>
<evidence type="ECO:0000256" key="1">
    <source>
        <dbReference type="SAM" id="MobiDB-lite"/>
    </source>
</evidence>
<comment type="caution">
    <text evidence="2">The sequence shown here is derived from an EMBL/GenBank/DDBJ whole genome shotgun (WGS) entry which is preliminary data.</text>
</comment>
<dbReference type="EMBL" id="MKCT01000064">
    <property type="protein sequence ID" value="OHX17673.1"/>
    <property type="molecule type" value="Genomic_DNA"/>
</dbReference>
<feature type="compositionally biased region" description="Basic and acidic residues" evidence="1">
    <location>
        <begin position="42"/>
        <end position="54"/>
    </location>
</feature>
<feature type="region of interest" description="Disordered" evidence="1">
    <location>
        <begin position="1"/>
        <end position="67"/>
    </location>
</feature>
<keyword evidence="3" id="KW-1185">Reference proteome</keyword>
<evidence type="ECO:0000313" key="2">
    <source>
        <dbReference type="EMBL" id="OHX17673.1"/>
    </source>
</evidence>
<evidence type="ECO:0000313" key="3">
    <source>
        <dbReference type="Proteomes" id="UP000180280"/>
    </source>
</evidence>
<sequence length="67" mass="7189">MATSRGKAIRLDKVSSSITAAASRHSGQDASRKRYSPIPRSSADKAAQHTDHLQIRPRLVYDQGGAG</sequence>
<organism evidence="2 3">
    <name type="scientific">Chromobacterium sphagni</name>
    <dbReference type="NCBI Taxonomy" id="1903179"/>
    <lineage>
        <taxon>Bacteria</taxon>
        <taxon>Pseudomonadati</taxon>
        <taxon>Pseudomonadota</taxon>
        <taxon>Betaproteobacteria</taxon>
        <taxon>Neisseriales</taxon>
        <taxon>Chromobacteriaceae</taxon>
        <taxon>Chromobacterium</taxon>
    </lineage>
</organism>